<dbReference type="EMBL" id="QWEZ01000001">
    <property type="protein sequence ID" value="RRJ84407.1"/>
    <property type="molecule type" value="Genomic_DNA"/>
</dbReference>
<keyword evidence="5" id="KW-0282">Flagellum</keyword>
<dbReference type="SUPFAM" id="SSF160544">
    <property type="entry name" value="EscU C-terminal domain-like"/>
    <property type="match status" value="1"/>
</dbReference>
<protein>
    <recommendedName>
        <fullName evidence="2">Flagellar biosynthetic protein FlhB</fullName>
    </recommendedName>
</protein>
<dbReference type="RefSeq" id="WP_125014836.1">
    <property type="nucleotide sequence ID" value="NZ_QWEZ01000001.1"/>
</dbReference>
<evidence type="ECO:0000256" key="4">
    <source>
        <dbReference type="ARBA" id="ARBA00025078"/>
    </source>
</evidence>
<proteinExistence type="inferred from homology"/>
<sequence>MKQPPEQPPARAVALQYDGEHAPHLSAKGEGDLAEQIIAIAREHKIPLYENPELVRLLAQLDLGEEIPHNLYLCIAQLIAFAYRVQGKVPPGWTEPAAS</sequence>
<keyword evidence="3" id="KW-0653">Protein transport</keyword>
<dbReference type="InterPro" id="IPR006135">
    <property type="entry name" value="T3SS_substrate_exporter"/>
</dbReference>
<reference evidence="5 6" key="2">
    <citation type="submission" date="2018-12" db="EMBL/GenBank/DDBJ databases">
        <title>Simiduia agarivorans gen. nov., sp. nov., a marine, agarolytic bacterium isolated from shallow coastal water from Keelung, Taiwan.</title>
        <authorList>
            <person name="Shieh W.Y."/>
        </authorList>
    </citation>
    <scope>NUCLEOTIDE SEQUENCE [LARGE SCALE GENOMIC DNA]</scope>
    <source>
        <strain evidence="5 6">GTF-13</strain>
    </source>
</reference>
<evidence type="ECO:0000256" key="3">
    <source>
        <dbReference type="ARBA" id="ARBA00023225"/>
    </source>
</evidence>
<dbReference type="InterPro" id="IPR029025">
    <property type="entry name" value="T3SS_substrate_exporter_C"/>
</dbReference>
<evidence type="ECO:0000256" key="2">
    <source>
        <dbReference type="ARBA" id="ARBA00021622"/>
    </source>
</evidence>
<evidence type="ECO:0000313" key="6">
    <source>
        <dbReference type="Proteomes" id="UP000280792"/>
    </source>
</evidence>
<dbReference type="GO" id="GO:0009306">
    <property type="term" value="P:protein secretion"/>
    <property type="evidence" value="ECO:0007669"/>
    <property type="project" value="InterPro"/>
</dbReference>
<keyword evidence="5" id="KW-0969">Cilium</keyword>
<gene>
    <name evidence="5" type="ORF">D0544_04675</name>
</gene>
<dbReference type="AlphaFoldDB" id="A0A3P3VQ03"/>
<accession>A0A3P3VQ03</accession>
<keyword evidence="5" id="KW-0966">Cell projection</keyword>
<dbReference type="GO" id="GO:0005886">
    <property type="term" value="C:plasma membrane"/>
    <property type="evidence" value="ECO:0007669"/>
    <property type="project" value="TreeGrafter"/>
</dbReference>
<organism evidence="5 6">
    <name type="scientific">Aestuariirhabdus litorea</name>
    <dbReference type="NCBI Taxonomy" id="2528527"/>
    <lineage>
        <taxon>Bacteria</taxon>
        <taxon>Pseudomonadati</taxon>
        <taxon>Pseudomonadota</taxon>
        <taxon>Gammaproteobacteria</taxon>
        <taxon>Oceanospirillales</taxon>
        <taxon>Aestuariirhabdaceae</taxon>
        <taxon>Aestuariirhabdus</taxon>
    </lineage>
</organism>
<comment type="function">
    <text evidence="4">Required for formation of the rod structure in the basal body of the flagellar apparatus. Together with FliI and FliH, may constitute the export apparatus of flagellin.</text>
</comment>
<dbReference type="Pfam" id="PF01312">
    <property type="entry name" value="Bac_export_2"/>
    <property type="match status" value="1"/>
</dbReference>
<dbReference type="PANTHER" id="PTHR30531:SF12">
    <property type="entry name" value="FLAGELLAR BIOSYNTHETIC PROTEIN FLHB"/>
    <property type="match status" value="1"/>
</dbReference>
<evidence type="ECO:0000313" key="5">
    <source>
        <dbReference type="EMBL" id="RRJ84407.1"/>
    </source>
</evidence>
<name>A0A3P3VQ03_9GAMM</name>
<comment type="similarity">
    <text evidence="1">Belongs to the type III secretion exporter family.</text>
</comment>
<comment type="caution">
    <text evidence="5">The sequence shown here is derived from an EMBL/GenBank/DDBJ whole genome shotgun (WGS) entry which is preliminary data.</text>
</comment>
<keyword evidence="3" id="KW-1006">Bacterial flagellum protein export</keyword>
<keyword evidence="6" id="KW-1185">Reference proteome</keyword>
<dbReference type="Gene3D" id="3.40.1690.10">
    <property type="entry name" value="secretion proteins EscU"/>
    <property type="match status" value="1"/>
</dbReference>
<dbReference type="Proteomes" id="UP000280792">
    <property type="component" value="Unassembled WGS sequence"/>
</dbReference>
<reference evidence="5 6" key="1">
    <citation type="submission" date="2018-08" db="EMBL/GenBank/DDBJ databases">
        <authorList>
            <person name="Khan S.A."/>
        </authorList>
    </citation>
    <scope>NUCLEOTIDE SEQUENCE [LARGE SCALE GENOMIC DNA]</scope>
    <source>
        <strain evidence="5 6">GTF-13</strain>
    </source>
</reference>
<evidence type="ECO:0000256" key="1">
    <source>
        <dbReference type="ARBA" id="ARBA00010690"/>
    </source>
</evidence>
<keyword evidence="3" id="KW-0813">Transport</keyword>
<dbReference type="PANTHER" id="PTHR30531">
    <property type="entry name" value="FLAGELLAR BIOSYNTHETIC PROTEIN FLHB"/>
    <property type="match status" value="1"/>
</dbReference>